<organism evidence="1 2">
    <name type="scientific">Cetraspora pellucida</name>
    <dbReference type="NCBI Taxonomy" id="1433469"/>
    <lineage>
        <taxon>Eukaryota</taxon>
        <taxon>Fungi</taxon>
        <taxon>Fungi incertae sedis</taxon>
        <taxon>Mucoromycota</taxon>
        <taxon>Glomeromycotina</taxon>
        <taxon>Glomeromycetes</taxon>
        <taxon>Diversisporales</taxon>
        <taxon>Gigasporaceae</taxon>
        <taxon>Cetraspora</taxon>
    </lineage>
</organism>
<gene>
    <name evidence="1" type="ORF">CPELLU_LOCUS2656</name>
</gene>
<name>A0A9N8ZRD0_9GLOM</name>
<sequence>MNQCPSKYLPFPNSSKRIMDFYRVNAIESWTYFQGMEDSNSFDAVKKKLEKYSTAGRYIHLVGIGFEQIK</sequence>
<protein>
    <submittedName>
        <fullName evidence="1">13468_t:CDS:1</fullName>
    </submittedName>
</protein>
<comment type="caution">
    <text evidence="1">The sequence shown here is derived from an EMBL/GenBank/DDBJ whole genome shotgun (WGS) entry which is preliminary data.</text>
</comment>
<dbReference type="EMBL" id="CAJVQA010001178">
    <property type="protein sequence ID" value="CAG8505407.1"/>
    <property type="molecule type" value="Genomic_DNA"/>
</dbReference>
<reference evidence="1" key="1">
    <citation type="submission" date="2021-06" db="EMBL/GenBank/DDBJ databases">
        <authorList>
            <person name="Kallberg Y."/>
            <person name="Tangrot J."/>
            <person name="Rosling A."/>
        </authorList>
    </citation>
    <scope>NUCLEOTIDE SEQUENCE</scope>
    <source>
        <strain evidence="1">FL966</strain>
    </source>
</reference>
<dbReference type="Proteomes" id="UP000789759">
    <property type="component" value="Unassembled WGS sequence"/>
</dbReference>
<dbReference type="AlphaFoldDB" id="A0A9N8ZRD0"/>
<evidence type="ECO:0000313" key="2">
    <source>
        <dbReference type="Proteomes" id="UP000789759"/>
    </source>
</evidence>
<evidence type="ECO:0000313" key="1">
    <source>
        <dbReference type="EMBL" id="CAG8505407.1"/>
    </source>
</evidence>
<proteinExistence type="predicted"/>
<keyword evidence="2" id="KW-1185">Reference proteome</keyword>
<accession>A0A9N8ZRD0</accession>